<organism evidence="1 2">
    <name type="scientific">Thalassotalea algicola</name>
    <dbReference type="NCBI Taxonomy" id="2716224"/>
    <lineage>
        <taxon>Bacteria</taxon>
        <taxon>Pseudomonadati</taxon>
        <taxon>Pseudomonadota</taxon>
        <taxon>Gammaproteobacteria</taxon>
        <taxon>Alteromonadales</taxon>
        <taxon>Colwelliaceae</taxon>
        <taxon>Thalassotalea</taxon>
    </lineage>
</organism>
<evidence type="ECO:0000313" key="1">
    <source>
        <dbReference type="EMBL" id="NMP33395.1"/>
    </source>
</evidence>
<dbReference type="Proteomes" id="UP000568664">
    <property type="component" value="Unassembled WGS sequence"/>
</dbReference>
<gene>
    <name evidence="1" type="ORF">HII17_17750</name>
</gene>
<dbReference type="AlphaFoldDB" id="A0A7Y0Q9N7"/>
<sequence length="79" mass="8746">MTIKKAQLPGRSPERVFMATIENIHEAAVNTEFKGVVDVGVNFNAVEMSESGKLVSWFKGSKKQTSTVQIKLATRVHIE</sequence>
<keyword evidence="2" id="KW-1185">Reference proteome</keyword>
<dbReference type="RefSeq" id="WP_169076713.1">
    <property type="nucleotide sequence ID" value="NZ_JABBXH010000008.1"/>
</dbReference>
<protein>
    <submittedName>
        <fullName evidence="1">Uncharacterized protein</fullName>
    </submittedName>
</protein>
<name>A0A7Y0Q9N7_9GAMM</name>
<accession>A0A7Y0Q9N7</accession>
<proteinExistence type="predicted"/>
<evidence type="ECO:0000313" key="2">
    <source>
        <dbReference type="Proteomes" id="UP000568664"/>
    </source>
</evidence>
<comment type="caution">
    <text evidence="1">The sequence shown here is derived from an EMBL/GenBank/DDBJ whole genome shotgun (WGS) entry which is preliminary data.</text>
</comment>
<reference evidence="1 2" key="1">
    <citation type="submission" date="2020-04" db="EMBL/GenBank/DDBJ databases">
        <title>Thalassotalea sp. M1531, isolated from the surface of marine red alga.</title>
        <authorList>
            <person name="Pang L."/>
            <person name="Lu D.-C."/>
        </authorList>
    </citation>
    <scope>NUCLEOTIDE SEQUENCE [LARGE SCALE GENOMIC DNA]</scope>
    <source>
        <strain evidence="1 2">M1531</strain>
    </source>
</reference>
<dbReference type="EMBL" id="JABBXH010000008">
    <property type="protein sequence ID" value="NMP33395.1"/>
    <property type="molecule type" value="Genomic_DNA"/>
</dbReference>